<sequence>MRIRVEPDVLRTLSGQLQHAAEQIQQIVVGLEQALGRIEGDTAVHEGIVYEWMRSKQLAGHIELELERFSSELLRKANHFKQADEDYHSFLAHVDYTNVSPMRMLQSQHLESVKSDKPLVFSVSNPRSAVMAIQQSWSPEDQLNDMGTLRLATELNPAGWKFTDPSLGAKVG</sequence>
<evidence type="ECO:0000313" key="1">
    <source>
        <dbReference type="EMBL" id="WDH84600.1"/>
    </source>
</evidence>
<dbReference type="Proteomes" id="UP001220962">
    <property type="component" value="Chromosome"/>
</dbReference>
<dbReference type="Proteomes" id="UP001221519">
    <property type="component" value="Chromosome"/>
</dbReference>
<organism evidence="1 3">
    <name type="scientific">Paenibacillus urinalis</name>
    <dbReference type="NCBI Taxonomy" id="521520"/>
    <lineage>
        <taxon>Bacteria</taxon>
        <taxon>Bacillati</taxon>
        <taxon>Bacillota</taxon>
        <taxon>Bacilli</taxon>
        <taxon>Bacillales</taxon>
        <taxon>Paenibacillaceae</taxon>
        <taxon>Paenibacillus</taxon>
    </lineage>
</organism>
<dbReference type="InterPro" id="IPR036689">
    <property type="entry name" value="ESAT-6-like_sf"/>
</dbReference>
<dbReference type="RefSeq" id="WP_047910191.1">
    <property type="nucleotide sequence ID" value="NZ_CP118101.1"/>
</dbReference>
<evidence type="ECO:0000313" key="2">
    <source>
        <dbReference type="EMBL" id="WDI04283.1"/>
    </source>
</evidence>
<proteinExistence type="predicted"/>
<evidence type="ECO:0000313" key="3">
    <source>
        <dbReference type="Proteomes" id="UP001220962"/>
    </source>
</evidence>
<dbReference type="AlphaFoldDB" id="A0AAX3N770"/>
<dbReference type="Gene3D" id="1.10.287.850">
    <property type="entry name" value="HP0062-like domain"/>
    <property type="match status" value="1"/>
</dbReference>
<evidence type="ECO:0000313" key="4">
    <source>
        <dbReference type="Proteomes" id="UP001221519"/>
    </source>
</evidence>
<accession>A0AAX3N770</accession>
<dbReference type="SUPFAM" id="SSF140453">
    <property type="entry name" value="EsxAB dimer-like"/>
    <property type="match status" value="1"/>
</dbReference>
<reference evidence="1 4" key="1">
    <citation type="submission" date="2023-02" db="EMBL/GenBank/DDBJ databases">
        <title>Pathogen: clinical or host-associated sample.</title>
        <authorList>
            <person name="Hergert J."/>
            <person name="Casey R."/>
            <person name="Wagner J."/>
            <person name="Young E.L."/>
            <person name="Oakeson K.F."/>
        </authorList>
    </citation>
    <scope>NUCLEOTIDE SEQUENCE</scope>
    <source>
        <strain evidence="2 4">2022CK-00829</strain>
        <strain evidence="1">2022CK-00830</strain>
    </source>
</reference>
<dbReference type="EMBL" id="CP118108">
    <property type="protein sequence ID" value="WDI04283.1"/>
    <property type="molecule type" value="Genomic_DNA"/>
</dbReference>
<gene>
    <name evidence="1" type="ORF">PUW23_10470</name>
    <name evidence="2" type="ORF">PUW25_10155</name>
</gene>
<protein>
    <submittedName>
        <fullName evidence="1">WXG100 family type VII secretion target</fullName>
    </submittedName>
</protein>
<dbReference type="EMBL" id="CP118101">
    <property type="protein sequence ID" value="WDH84600.1"/>
    <property type="molecule type" value="Genomic_DNA"/>
</dbReference>
<name>A0AAX3N770_9BACL</name>
<keyword evidence="4" id="KW-1185">Reference proteome</keyword>